<evidence type="ECO:0000313" key="2">
    <source>
        <dbReference type="EMBL" id="KTD02397.1"/>
    </source>
</evidence>
<dbReference type="PATRIC" id="fig|45065.4.peg.774"/>
<proteinExistence type="predicted"/>
<evidence type="ECO:0000313" key="3">
    <source>
        <dbReference type="Proteomes" id="UP000054785"/>
    </source>
</evidence>
<dbReference type="EMBL" id="LNYC01000020">
    <property type="protein sequence ID" value="KTD02397.1"/>
    <property type="molecule type" value="Genomic_DNA"/>
</dbReference>
<dbReference type="Pfam" id="PF02592">
    <property type="entry name" value="Vut_1"/>
    <property type="match status" value="1"/>
</dbReference>
<dbReference type="RefSeq" id="WP_028385853.1">
    <property type="nucleotide sequence ID" value="NZ_CAAAHN010000009.1"/>
</dbReference>
<gene>
    <name evidence="2" type="ORF">Lgee_0726</name>
</gene>
<organism evidence="2 3">
    <name type="scientific">Legionella geestiana</name>
    <dbReference type="NCBI Taxonomy" id="45065"/>
    <lineage>
        <taxon>Bacteria</taxon>
        <taxon>Pseudomonadati</taxon>
        <taxon>Pseudomonadota</taxon>
        <taxon>Gammaproteobacteria</taxon>
        <taxon>Legionellales</taxon>
        <taxon>Legionellaceae</taxon>
        <taxon>Legionella</taxon>
    </lineage>
</organism>
<sequence length="249" mass="28594">MLDAALNQSKDTVNSKYLQFITILFTSLWLISTIAAVKQVYFWGITLTGGFIIFPVVAYLNIMLVDIYGFKASRSAIWYGTMVNILYIFSMYTVSILPPAPHWNLSQEFDSILMPQVRLISASLIAFWASGFTNNYLMAKMKLVGHPLFFRILLAAFLSITIDLVLYLSIGFYGTLPIENLKEIFIFAYFKKILCELFLLPVAWILIDYVKKVEGFEIYDSSTKFTPFSFDNVYNINDYRKPNSDKVIV</sequence>
<name>A0A0W0U439_9GAMM</name>
<dbReference type="STRING" id="45065.Lgee_0726"/>
<dbReference type="AlphaFoldDB" id="A0A0W0U439"/>
<dbReference type="OrthoDB" id="9805479at2"/>
<protein>
    <recommendedName>
        <fullName evidence="1">Queuosine precursor transporter</fullName>
    </recommendedName>
</protein>
<keyword evidence="3" id="KW-1185">Reference proteome</keyword>
<dbReference type="PANTHER" id="PTHR34300">
    <property type="entry name" value="QUEUOSINE PRECURSOR TRANSPORTER-RELATED"/>
    <property type="match status" value="1"/>
</dbReference>
<evidence type="ECO:0000256" key="1">
    <source>
        <dbReference type="NCBIfam" id="TIGR00697"/>
    </source>
</evidence>
<reference evidence="2 3" key="1">
    <citation type="submission" date="2015-11" db="EMBL/GenBank/DDBJ databases">
        <title>Genomic analysis of 38 Legionella species identifies large and diverse effector repertoires.</title>
        <authorList>
            <person name="Burstein D."/>
            <person name="Amaro F."/>
            <person name="Zusman T."/>
            <person name="Lifshitz Z."/>
            <person name="Cohen O."/>
            <person name="Gilbert J.A."/>
            <person name="Pupko T."/>
            <person name="Shuman H.A."/>
            <person name="Segal G."/>
        </authorList>
    </citation>
    <scope>NUCLEOTIDE SEQUENCE [LARGE SCALE GENOMIC DNA]</scope>
    <source>
        <strain evidence="2 3">ATCC 49504</strain>
    </source>
</reference>
<comment type="caution">
    <text evidence="2">The sequence shown here is derived from an EMBL/GenBank/DDBJ whole genome shotgun (WGS) entry which is preliminary data.</text>
</comment>
<dbReference type="Proteomes" id="UP000054785">
    <property type="component" value="Unassembled WGS sequence"/>
</dbReference>
<dbReference type="PANTHER" id="PTHR34300:SF2">
    <property type="entry name" value="QUEUOSINE PRECURSOR TRANSPORTER-RELATED"/>
    <property type="match status" value="1"/>
</dbReference>
<dbReference type="InterPro" id="IPR003744">
    <property type="entry name" value="YhhQ"/>
</dbReference>
<dbReference type="NCBIfam" id="TIGR00697">
    <property type="entry name" value="queuosine precursor transporter"/>
    <property type="match status" value="1"/>
</dbReference>
<accession>A0A0W0U439</accession>